<dbReference type="GO" id="GO:0008237">
    <property type="term" value="F:metallopeptidase activity"/>
    <property type="evidence" value="ECO:0007669"/>
    <property type="project" value="InterPro"/>
</dbReference>
<dbReference type="Gene3D" id="3.40.390.10">
    <property type="entry name" value="Collagenase (Catalytic Domain)"/>
    <property type="match status" value="1"/>
</dbReference>
<organism evidence="1 2">
    <name type="scientific">Lysobacter capsici AZ78</name>
    <dbReference type="NCBI Taxonomy" id="1444315"/>
    <lineage>
        <taxon>Bacteria</taxon>
        <taxon>Pseudomonadati</taxon>
        <taxon>Pseudomonadota</taxon>
        <taxon>Gammaproteobacteria</taxon>
        <taxon>Lysobacterales</taxon>
        <taxon>Lysobacteraceae</taxon>
        <taxon>Lysobacter</taxon>
    </lineage>
</organism>
<name>A0A108U9L3_9GAMM</name>
<dbReference type="Pfam" id="PF13688">
    <property type="entry name" value="Reprolysin_5"/>
    <property type="match status" value="1"/>
</dbReference>
<sequence>MALSIAGLVTATVNIAGAQSAAVPELFQAQPSKAAAPANVSAMVRGKTALWAASVSIDRQALVGAQRELMLSMPEGARLHMRLAKSYRTTNGDTVWSGADRLLPGGQLKLGGQPPSTALFVVRGERVTGQIVAATGEVYEVLTSEDGARQYLVKRDPASLEGGDDTPAQVDLAPQTDRGPALAARPAAGALLADSIVRVLQVYTPEAVAELGGQNSANDRAAFFIAQSNTAFTNNALALRFESAGVRFTTQAQSTDSSDTLLSRIRSTTDGWYDAYSTTERNSTAADLVTLVVRDGLVSSSGGLLCGQAYSIGATAANGFFVQNHSCSTFTFVHEAAHLFGARHDNDPNTTPFSFGHGYVNSAGNFRTIMAVNSNPQPRIGYFSTIDQSYVSGGVSRPLGTSTRDNERVMRERAAAVAAFR</sequence>
<protein>
    <submittedName>
        <fullName evidence="1">Peptidyl-Asp metalloendopeptidase</fullName>
    </submittedName>
</protein>
<proteinExistence type="predicted"/>
<comment type="caution">
    <text evidence="1">The sequence shown here is derived from an EMBL/GenBank/DDBJ whole genome shotgun (WGS) entry which is preliminary data.</text>
</comment>
<dbReference type="Proteomes" id="UP000023435">
    <property type="component" value="Unassembled WGS sequence"/>
</dbReference>
<accession>A0A108U9L3</accession>
<dbReference type="InterPro" id="IPR024079">
    <property type="entry name" value="MetalloPept_cat_dom_sf"/>
</dbReference>
<dbReference type="AlphaFoldDB" id="A0A108U9L3"/>
<dbReference type="EMBL" id="JAJA02000001">
    <property type="protein sequence ID" value="KWS05071.1"/>
    <property type="molecule type" value="Genomic_DNA"/>
</dbReference>
<gene>
    <name evidence="1" type="ORF">AZ78_2622</name>
</gene>
<reference evidence="1 2" key="1">
    <citation type="journal article" date="2014" name="Genome Announc.">
        <title>Draft Genome Sequence of Lysobacter capsici AZ78, a Bacterium Antagonistic to Plant-Pathogenic Oomycetes.</title>
        <authorList>
            <person name="Puopolo G."/>
            <person name="Sonego P."/>
            <person name="Engelen K."/>
            <person name="Pertot I."/>
        </authorList>
    </citation>
    <scope>NUCLEOTIDE SEQUENCE [LARGE SCALE GENOMIC DNA]</scope>
    <source>
        <strain evidence="1 2">AZ78</strain>
    </source>
</reference>
<dbReference type="SUPFAM" id="SSF55486">
    <property type="entry name" value="Metalloproteases ('zincins'), catalytic domain"/>
    <property type="match status" value="1"/>
</dbReference>
<evidence type="ECO:0000313" key="1">
    <source>
        <dbReference type="EMBL" id="KWS05071.1"/>
    </source>
</evidence>
<keyword evidence="2" id="KW-1185">Reference proteome</keyword>
<evidence type="ECO:0000313" key="2">
    <source>
        <dbReference type="Proteomes" id="UP000023435"/>
    </source>
</evidence>